<reference evidence="1" key="1">
    <citation type="submission" date="2019-04" db="EMBL/GenBank/DDBJ databases">
        <authorList>
            <person name="Alioto T."/>
            <person name="Alioto T."/>
        </authorList>
    </citation>
    <scope>NUCLEOTIDE SEQUENCE [LARGE SCALE GENOMIC DNA]</scope>
</reference>
<dbReference type="EMBL" id="CABDUW010001141">
    <property type="protein sequence ID" value="VTJ78983.1"/>
    <property type="molecule type" value="Genomic_DNA"/>
</dbReference>
<name>A0A5E4CAW6_MARMO</name>
<protein>
    <submittedName>
        <fullName evidence="1">Uncharacterized protein</fullName>
    </submittedName>
</protein>
<comment type="caution">
    <text evidence="1">The sequence shown here is derived from an EMBL/GenBank/DDBJ whole genome shotgun (WGS) entry which is preliminary data.</text>
</comment>
<evidence type="ECO:0000313" key="2">
    <source>
        <dbReference type="Proteomes" id="UP000335636"/>
    </source>
</evidence>
<dbReference type="AlphaFoldDB" id="A0A5E4CAW6"/>
<keyword evidence="2" id="KW-1185">Reference proteome</keyword>
<evidence type="ECO:0000313" key="1">
    <source>
        <dbReference type="EMBL" id="VTJ78983.1"/>
    </source>
</evidence>
<proteinExistence type="predicted"/>
<gene>
    <name evidence="1" type="ORF">MONAX_5E040517</name>
</gene>
<accession>A0A5E4CAW6</accession>
<organism evidence="1 2">
    <name type="scientific">Marmota monax</name>
    <name type="common">Woodchuck</name>
    <dbReference type="NCBI Taxonomy" id="9995"/>
    <lineage>
        <taxon>Eukaryota</taxon>
        <taxon>Metazoa</taxon>
        <taxon>Chordata</taxon>
        <taxon>Craniata</taxon>
        <taxon>Vertebrata</taxon>
        <taxon>Euteleostomi</taxon>
        <taxon>Mammalia</taxon>
        <taxon>Eutheria</taxon>
        <taxon>Euarchontoglires</taxon>
        <taxon>Glires</taxon>
        <taxon>Rodentia</taxon>
        <taxon>Sciuromorpha</taxon>
        <taxon>Sciuridae</taxon>
        <taxon>Xerinae</taxon>
        <taxon>Marmotini</taxon>
        <taxon>Marmota</taxon>
    </lineage>
</organism>
<sequence length="170" mass="18750">MNSHYQHNATPAPPAVLRNSELGIPHLDHVDGAGDAWHERLGLPFGLGPKPDGNGIYPTTYNFKKKEELLSAAGGENWVSEHGGRQRPERLATMSVSVHETRKSRSTPGSTCRHEEHLQSPARLCVSLLPRGCGPHFHRVALTPLPQCRALRVARSRLHQLQAAATLRLF</sequence>
<dbReference type="Proteomes" id="UP000335636">
    <property type="component" value="Unassembled WGS sequence"/>
</dbReference>